<dbReference type="PANTHER" id="PTHR43283">
    <property type="entry name" value="BETA-LACTAMASE-RELATED"/>
    <property type="match status" value="1"/>
</dbReference>
<feature type="domain" description="Beta-lactamase-related" evidence="1">
    <location>
        <begin position="37"/>
        <end position="294"/>
    </location>
</feature>
<dbReference type="EC" id="3.5.1.46" evidence="2"/>
<dbReference type="GO" id="GO:0019875">
    <property type="term" value="F:6-aminohexanoate-dimer hydrolase activity"/>
    <property type="evidence" value="ECO:0007669"/>
    <property type="project" value="UniProtKB-EC"/>
</dbReference>
<keyword evidence="2" id="KW-0378">Hydrolase</keyword>
<sequence>MNKKLTYSTPEEEGVSSEYIINFLNEMEKREAEIHGIMILRNNKVIFEAYNEPYRKEIPHIVHSFTKCFTNTAAGIAYTKGLIKLEDKVLDYFPEYREAANEYLQKLTIRNLLTMRSGQERSIGGNEWRPLKTSWLDAYFKVPFVKEPGSGFMYSSGNSYITSAIVQRITGKTCHQLIEEELAPYIGLEKFSWGESPEGICSGGNGVSITVEGMARLGLLYLNQGKWGEKQLLSADWVNLALGKKDPQPRKAGEKDYNFHWTHTGDIWCADGMFGQTCAIVPEQNMVIAITAADSNYLETELIQKEVLDPMKEERNLSEKMWNVLKNKGLRMSLENKNRSVINRLISGNRKIEMVPFENEDKIEKAGLEFSEDKVIFWMKDNRGTHFVEAGLDCWIHGKTSMTGGYLHHQYEMDEMKIAACAYWKSENVLMMEWRYPEMAFFDHVSFEWKEDRVYMKRWVNMNSQALERPVVTAKICES</sequence>
<dbReference type="Pfam" id="PF00144">
    <property type="entry name" value="Beta-lactamase"/>
    <property type="match status" value="1"/>
</dbReference>
<accession>A0A174DWD8</accession>
<organism evidence="2 3">
    <name type="scientific">Coprococcus comes</name>
    <dbReference type="NCBI Taxonomy" id="410072"/>
    <lineage>
        <taxon>Bacteria</taxon>
        <taxon>Bacillati</taxon>
        <taxon>Bacillota</taxon>
        <taxon>Clostridia</taxon>
        <taxon>Lachnospirales</taxon>
        <taxon>Lachnospiraceae</taxon>
        <taxon>Coprococcus</taxon>
    </lineage>
</organism>
<evidence type="ECO:0000259" key="1">
    <source>
        <dbReference type="Pfam" id="PF00144"/>
    </source>
</evidence>
<dbReference type="Proteomes" id="UP000095362">
    <property type="component" value="Unassembled WGS sequence"/>
</dbReference>
<dbReference type="SUPFAM" id="SSF56601">
    <property type="entry name" value="beta-lactamase/transpeptidase-like"/>
    <property type="match status" value="1"/>
</dbReference>
<protein>
    <submittedName>
        <fullName evidence="2">6-aminohexanoate-dimer hydrolase</fullName>
        <ecNumber evidence="2">3.5.1.46</ecNumber>
    </submittedName>
</protein>
<dbReference type="InterPro" id="IPR050789">
    <property type="entry name" value="Diverse_Enzym_Activities"/>
</dbReference>
<dbReference type="RefSeq" id="WP_022220650.1">
    <property type="nucleotide sequence ID" value="NZ_CYZK01000010.1"/>
</dbReference>
<proteinExistence type="predicted"/>
<name>A0A174DWD8_9FIRM</name>
<dbReference type="InterPro" id="IPR012338">
    <property type="entry name" value="Beta-lactam/transpept-like"/>
</dbReference>
<dbReference type="EMBL" id="CYZK01000010">
    <property type="protein sequence ID" value="CUO29517.1"/>
    <property type="molecule type" value="Genomic_DNA"/>
</dbReference>
<reference evidence="2 3" key="1">
    <citation type="submission" date="2015-09" db="EMBL/GenBank/DDBJ databases">
        <authorList>
            <consortium name="Pathogen Informatics"/>
        </authorList>
    </citation>
    <scope>NUCLEOTIDE SEQUENCE [LARGE SCALE GENOMIC DNA]</scope>
    <source>
        <strain evidence="2 3">2789STDY5834866</strain>
    </source>
</reference>
<evidence type="ECO:0000313" key="3">
    <source>
        <dbReference type="Proteomes" id="UP000095362"/>
    </source>
</evidence>
<dbReference type="AlphaFoldDB" id="A0A174DWD8"/>
<evidence type="ECO:0000313" key="2">
    <source>
        <dbReference type="EMBL" id="CUO29517.1"/>
    </source>
</evidence>
<dbReference type="InterPro" id="IPR001466">
    <property type="entry name" value="Beta-lactam-related"/>
</dbReference>
<dbReference type="Gene3D" id="3.40.710.10">
    <property type="entry name" value="DD-peptidase/beta-lactamase superfamily"/>
    <property type="match status" value="1"/>
</dbReference>
<gene>
    <name evidence="2" type="primary">nylB</name>
    <name evidence="2" type="ORF">ERS852481_01767</name>
</gene>
<dbReference type="PANTHER" id="PTHR43283:SF7">
    <property type="entry name" value="BETA-LACTAMASE-RELATED DOMAIN-CONTAINING PROTEIN"/>
    <property type="match status" value="1"/>
</dbReference>